<feature type="compositionally biased region" description="Basic and acidic residues" evidence="7">
    <location>
        <begin position="421"/>
        <end position="442"/>
    </location>
</feature>
<dbReference type="PANTHER" id="PTHR14211">
    <property type="entry name" value="GLIOMA SUPPRESSOR CANDIDATE REGION GENE 2"/>
    <property type="match status" value="1"/>
</dbReference>
<proteinExistence type="inferred from homology"/>
<reference evidence="8 9" key="1">
    <citation type="journal article" date="2021" name="G3 (Bethesda)">
        <title>Improved contiguity of the threespine stickleback genome using long-read sequencing.</title>
        <authorList>
            <person name="Nath S."/>
            <person name="Shaw D.E."/>
            <person name="White M.A."/>
        </authorList>
    </citation>
    <scope>NUCLEOTIDE SEQUENCE [LARGE SCALE GENOMIC DNA]</scope>
    <source>
        <strain evidence="8 9">Lake Benthic</strain>
    </source>
</reference>
<accession>A0AAQ4RA81</accession>
<dbReference type="GeneTree" id="ENSGT00390000017267"/>
<keyword evidence="6" id="KW-0539">Nucleus</keyword>
<name>A0AAQ4RA81_GASAC</name>
<dbReference type="GO" id="GO:0005654">
    <property type="term" value="C:nucleoplasm"/>
    <property type="evidence" value="ECO:0007669"/>
    <property type="project" value="UniProtKB-SubCell"/>
</dbReference>
<dbReference type="AlphaFoldDB" id="A0AAQ4RA81"/>
<evidence type="ECO:0000256" key="4">
    <source>
        <dbReference type="ARBA" id="ARBA00018339"/>
    </source>
</evidence>
<feature type="region of interest" description="Disordered" evidence="7">
    <location>
        <begin position="421"/>
        <end position="447"/>
    </location>
</feature>
<evidence type="ECO:0000256" key="3">
    <source>
        <dbReference type="ARBA" id="ARBA00008838"/>
    </source>
</evidence>
<feature type="region of interest" description="Disordered" evidence="7">
    <location>
        <begin position="256"/>
        <end position="276"/>
    </location>
</feature>
<organism evidence="8 9">
    <name type="scientific">Gasterosteus aculeatus aculeatus</name>
    <name type="common">three-spined stickleback</name>
    <dbReference type="NCBI Taxonomy" id="481459"/>
    <lineage>
        <taxon>Eukaryota</taxon>
        <taxon>Metazoa</taxon>
        <taxon>Chordata</taxon>
        <taxon>Craniata</taxon>
        <taxon>Vertebrata</taxon>
        <taxon>Euteleostomi</taxon>
        <taxon>Actinopterygii</taxon>
        <taxon>Neopterygii</taxon>
        <taxon>Teleostei</taxon>
        <taxon>Neoteleostei</taxon>
        <taxon>Acanthomorphata</taxon>
        <taxon>Eupercaria</taxon>
        <taxon>Perciformes</taxon>
        <taxon>Cottioidei</taxon>
        <taxon>Gasterosteales</taxon>
        <taxon>Gasterosteidae</taxon>
        <taxon>Gasterosteus</taxon>
    </lineage>
</organism>
<evidence type="ECO:0000256" key="1">
    <source>
        <dbReference type="ARBA" id="ARBA00004604"/>
    </source>
</evidence>
<dbReference type="Pfam" id="PF07767">
    <property type="entry name" value="Nop53"/>
    <property type="match status" value="1"/>
</dbReference>
<dbReference type="PIRSF" id="PIRSF017302">
    <property type="entry name" value="Gltscr2"/>
    <property type="match status" value="1"/>
</dbReference>
<evidence type="ECO:0000256" key="6">
    <source>
        <dbReference type="ARBA" id="ARBA00023242"/>
    </source>
</evidence>
<dbReference type="GO" id="GO:0008097">
    <property type="term" value="F:5S rRNA binding"/>
    <property type="evidence" value="ECO:0007669"/>
    <property type="project" value="TreeGrafter"/>
</dbReference>
<keyword evidence="5" id="KW-0690">Ribosome biogenesis</keyword>
<feature type="region of interest" description="Disordered" evidence="7">
    <location>
        <begin position="374"/>
        <end position="405"/>
    </location>
</feature>
<dbReference type="GO" id="GO:0006364">
    <property type="term" value="P:rRNA processing"/>
    <property type="evidence" value="ECO:0007669"/>
    <property type="project" value="TreeGrafter"/>
</dbReference>
<reference evidence="8" key="2">
    <citation type="submission" date="2025-08" db="UniProtKB">
        <authorList>
            <consortium name="Ensembl"/>
        </authorList>
    </citation>
    <scope>IDENTIFICATION</scope>
</reference>
<feature type="compositionally biased region" description="Basic and acidic residues" evidence="7">
    <location>
        <begin position="144"/>
        <end position="159"/>
    </location>
</feature>
<dbReference type="GO" id="GO:0000027">
    <property type="term" value="P:ribosomal large subunit assembly"/>
    <property type="evidence" value="ECO:0007669"/>
    <property type="project" value="TreeGrafter"/>
</dbReference>
<dbReference type="InterPro" id="IPR011687">
    <property type="entry name" value="Nop53/GLTSCR2"/>
</dbReference>
<evidence type="ECO:0000256" key="5">
    <source>
        <dbReference type="ARBA" id="ARBA00022517"/>
    </source>
</evidence>
<evidence type="ECO:0000256" key="2">
    <source>
        <dbReference type="ARBA" id="ARBA00004642"/>
    </source>
</evidence>
<dbReference type="Proteomes" id="UP000007635">
    <property type="component" value="Chromosome I"/>
</dbReference>
<evidence type="ECO:0000256" key="7">
    <source>
        <dbReference type="SAM" id="MobiDB-lite"/>
    </source>
</evidence>
<protein>
    <recommendedName>
        <fullName evidence="4">Ribosome biogenesis protein NOP53</fullName>
    </recommendedName>
</protein>
<feature type="region of interest" description="Disordered" evidence="7">
    <location>
        <begin position="141"/>
        <end position="162"/>
    </location>
</feature>
<dbReference type="PANTHER" id="PTHR14211:SF7">
    <property type="entry name" value="RIBOSOME BIOGENESIS PROTEIN NOP53"/>
    <property type="match status" value="1"/>
</dbReference>
<keyword evidence="9" id="KW-1185">Reference proteome</keyword>
<dbReference type="GO" id="GO:0005730">
    <property type="term" value="C:nucleolus"/>
    <property type="evidence" value="ECO:0007669"/>
    <property type="project" value="UniProtKB-SubCell"/>
</dbReference>
<sequence length="517" mass="60071">MRLKNQRKHNLKFQSPFASPVAYFERLTWEEKWRFQRLSTAVNTKEEEVVSSFLSSNMAPSRRLRRVAASQPGFLNLKTDSGGAALAGGRRKRLNKNKKKSWNKHSDINDVDAFLEDVRLQERTTGGLLSEKSDESLFFLDAGPPKDQRVSQPAEEQKRSKGKAWRPLRIDLILQRDSLVPIPKDVLAYQKPNAKKLRRIAEKAAQLSAKGVVTRRQKRLLNRPPVKERTKKAVTEANNNPNRDYYDMWREEPKDTSDPWFLQQTGKKRVPRPERMNEKPSVLPAVEVIAAGGSYNPEFFSHQALLQEAHNVELKRQKEEDRIAKQLAVNKEHFATEETVMKEQVEGLVEEEAEEGEEEAASEEDVAVGAIVMAEKKTERQRRKERVEKLKVQRRQANRAKSDKRQQLFQLNSIKKTIKERETNTKVKQEQRKSNQEAEKAQPRRLGKLKFQPQDMEVQLSNELAGSLRRLKPEGSVLKDRFKSLQKRNLIEPRERAKFKRVLKVKYVEKRAFREIT</sequence>
<reference evidence="8" key="3">
    <citation type="submission" date="2025-09" db="UniProtKB">
        <authorList>
            <consortium name="Ensembl"/>
        </authorList>
    </citation>
    <scope>IDENTIFICATION</scope>
</reference>
<dbReference type="Ensembl" id="ENSGACT00000062191.1">
    <property type="protein sequence ID" value="ENSGACP00000059051.1"/>
    <property type="gene ID" value="ENSGACG00000005766.2"/>
</dbReference>
<comment type="similarity">
    <text evidence="3">Belongs to the NOP53 family.</text>
</comment>
<evidence type="ECO:0000313" key="9">
    <source>
        <dbReference type="Proteomes" id="UP000007635"/>
    </source>
</evidence>
<evidence type="ECO:0000313" key="8">
    <source>
        <dbReference type="Ensembl" id="ENSGACP00000059051.1"/>
    </source>
</evidence>
<comment type="subcellular location">
    <subcellularLocation>
        <location evidence="1">Nucleus</location>
        <location evidence="1">Nucleolus</location>
    </subcellularLocation>
    <subcellularLocation>
        <location evidence="2">Nucleus</location>
        <location evidence="2">Nucleoplasm</location>
    </subcellularLocation>
</comment>